<reference evidence="1 2" key="1">
    <citation type="journal article" date="2016" name="Nat. Commun.">
        <title>Thousands of microbial genomes shed light on interconnected biogeochemical processes in an aquifer system.</title>
        <authorList>
            <person name="Anantharaman K."/>
            <person name="Brown C.T."/>
            <person name="Hug L.A."/>
            <person name="Sharon I."/>
            <person name="Castelle C.J."/>
            <person name="Probst A.J."/>
            <person name="Thomas B.C."/>
            <person name="Singh A."/>
            <person name="Wilkins M.J."/>
            <person name="Karaoz U."/>
            <person name="Brodie E.L."/>
            <person name="Williams K.H."/>
            <person name="Hubbard S.S."/>
            <person name="Banfield J.F."/>
        </authorList>
    </citation>
    <scope>NUCLEOTIDE SEQUENCE [LARGE SCALE GENOMIC DNA]</scope>
</reference>
<dbReference type="Gene3D" id="1.10.10.10">
    <property type="entry name" value="Winged helix-like DNA-binding domain superfamily/Winged helix DNA-binding domain"/>
    <property type="match status" value="1"/>
</dbReference>
<gene>
    <name evidence="1" type="ORF">A2838_03295</name>
</gene>
<evidence type="ECO:0008006" key="3">
    <source>
        <dbReference type="Google" id="ProtNLM"/>
    </source>
</evidence>
<accession>A0A1G2T1A4</accession>
<protein>
    <recommendedName>
        <fullName evidence="3">HTH deoR-type domain-containing protein</fullName>
    </recommendedName>
</protein>
<dbReference type="InterPro" id="IPR036388">
    <property type="entry name" value="WH-like_DNA-bd_sf"/>
</dbReference>
<organism evidence="1 2">
    <name type="scientific">Candidatus Zambryskibacteria bacterium RIFCSPHIGHO2_01_FULL_46_25</name>
    <dbReference type="NCBI Taxonomy" id="1802738"/>
    <lineage>
        <taxon>Bacteria</taxon>
        <taxon>Candidatus Zambryskiibacteriota</taxon>
    </lineage>
</organism>
<dbReference type="EMBL" id="MHVH01000001">
    <property type="protein sequence ID" value="OHA90798.1"/>
    <property type="molecule type" value="Genomic_DNA"/>
</dbReference>
<dbReference type="Proteomes" id="UP000178107">
    <property type="component" value="Unassembled WGS sequence"/>
</dbReference>
<evidence type="ECO:0000313" key="2">
    <source>
        <dbReference type="Proteomes" id="UP000178107"/>
    </source>
</evidence>
<evidence type="ECO:0000313" key="1">
    <source>
        <dbReference type="EMBL" id="OHA90798.1"/>
    </source>
</evidence>
<name>A0A1G2T1A4_9BACT</name>
<sequence>MSNISQKTEKIASALYLLTSFFSDQEPLKWEIRVMSLDLASERVKDKFNIIREILSLLSIARMAGLVSESNYEIIAQELSKFGQSMESPLKLMFLEDRVPEEKALPRPEQLDRIKDKFVERMEKKELPKPAPRELKEFGAVSVKKNSRQSIIIGLLRRKKEIMIKDVSPLIEGCSEKTIQRELLAMVQAGILRKIGEKRWSRYTLA</sequence>
<dbReference type="AlphaFoldDB" id="A0A1G2T1A4"/>
<proteinExistence type="predicted"/>
<comment type="caution">
    <text evidence="1">The sequence shown here is derived from an EMBL/GenBank/DDBJ whole genome shotgun (WGS) entry which is preliminary data.</text>
</comment>